<sequence>MRKQYQAHKTIVHGYILGHRELRNLMLRLYPTLHQEQMPPMDAAGCFGAYGFWRQRMQSENKQLGLPILFPIDLTPEEKNTFNEVVERDGEEAITPRRYIMPSHASVMGPSGEPTDAACVETERDIANRDRFLALVAKGILSKEDLRWGHMHVNKLAHVWDQKFGPYVFGV</sequence>
<dbReference type="AlphaFoldDB" id="A0A0D7A8L7"/>
<proteinExistence type="predicted"/>
<protein>
    <submittedName>
        <fullName evidence="1">Uncharacterized protein</fullName>
    </submittedName>
</protein>
<dbReference type="Proteomes" id="UP000054144">
    <property type="component" value="Unassembled WGS sequence"/>
</dbReference>
<dbReference type="EMBL" id="KN882037">
    <property type="protein sequence ID" value="KIY46271.1"/>
    <property type="molecule type" value="Genomic_DNA"/>
</dbReference>
<name>A0A0D7A8L7_9AGAR</name>
<reference evidence="1 2" key="1">
    <citation type="journal article" date="2015" name="Fungal Genet. Biol.">
        <title>Evolution of novel wood decay mechanisms in Agaricales revealed by the genome sequences of Fistulina hepatica and Cylindrobasidium torrendii.</title>
        <authorList>
            <person name="Floudas D."/>
            <person name="Held B.W."/>
            <person name="Riley R."/>
            <person name="Nagy L.G."/>
            <person name="Koehler G."/>
            <person name="Ransdell A.S."/>
            <person name="Younus H."/>
            <person name="Chow J."/>
            <person name="Chiniquy J."/>
            <person name="Lipzen A."/>
            <person name="Tritt A."/>
            <person name="Sun H."/>
            <person name="Haridas S."/>
            <person name="LaButti K."/>
            <person name="Ohm R.A."/>
            <person name="Kues U."/>
            <person name="Blanchette R.A."/>
            <person name="Grigoriev I.V."/>
            <person name="Minto R.E."/>
            <person name="Hibbett D.S."/>
        </authorList>
    </citation>
    <scope>NUCLEOTIDE SEQUENCE [LARGE SCALE GENOMIC DNA]</scope>
    <source>
        <strain evidence="1 2">ATCC 64428</strain>
    </source>
</reference>
<organism evidence="1 2">
    <name type="scientific">Fistulina hepatica ATCC 64428</name>
    <dbReference type="NCBI Taxonomy" id="1128425"/>
    <lineage>
        <taxon>Eukaryota</taxon>
        <taxon>Fungi</taxon>
        <taxon>Dikarya</taxon>
        <taxon>Basidiomycota</taxon>
        <taxon>Agaricomycotina</taxon>
        <taxon>Agaricomycetes</taxon>
        <taxon>Agaricomycetidae</taxon>
        <taxon>Agaricales</taxon>
        <taxon>Fistulinaceae</taxon>
        <taxon>Fistulina</taxon>
    </lineage>
</organism>
<gene>
    <name evidence="1" type="ORF">FISHEDRAFT_75797</name>
</gene>
<keyword evidence="2" id="KW-1185">Reference proteome</keyword>
<accession>A0A0D7A8L7</accession>
<evidence type="ECO:0000313" key="2">
    <source>
        <dbReference type="Proteomes" id="UP000054144"/>
    </source>
</evidence>
<evidence type="ECO:0000313" key="1">
    <source>
        <dbReference type="EMBL" id="KIY46271.1"/>
    </source>
</evidence>